<dbReference type="HOGENOM" id="CLU_1746456_0_0_9"/>
<feature type="domain" description="HTH cro/C1-type" evidence="2">
    <location>
        <begin position="28"/>
        <end position="82"/>
    </location>
</feature>
<dbReference type="InterPro" id="IPR001387">
    <property type="entry name" value="Cro/C1-type_HTH"/>
</dbReference>
<keyword evidence="1" id="KW-0238">DNA-binding</keyword>
<dbReference type="STRING" id="86416.Clopa_2571"/>
<dbReference type="AlphaFoldDB" id="R4K6W6"/>
<dbReference type="Gene3D" id="1.10.260.40">
    <property type="entry name" value="lambda repressor-like DNA-binding domains"/>
    <property type="match status" value="2"/>
</dbReference>
<evidence type="ECO:0000313" key="4">
    <source>
        <dbReference type="Proteomes" id="UP000013523"/>
    </source>
</evidence>
<dbReference type="Pfam" id="PF01381">
    <property type="entry name" value="HTH_3"/>
    <property type="match status" value="1"/>
</dbReference>
<evidence type="ECO:0000256" key="1">
    <source>
        <dbReference type="ARBA" id="ARBA00023125"/>
    </source>
</evidence>
<dbReference type="RefSeq" id="WP_015615730.1">
    <property type="nucleotide sequence ID" value="NC_021182.1"/>
</dbReference>
<dbReference type="InterPro" id="IPR010982">
    <property type="entry name" value="Lambda_DNA-bd_dom_sf"/>
</dbReference>
<gene>
    <name evidence="3" type="ORF">Clopa_2571</name>
</gene>
<dbReference type="PANTHER" id="PTHR46558">
    <property type="entry name" value="TRACRIPTIONAL REGULATORY PROTEIN-RELATED-RELATED"/>
    <property type="match status" value="1"/>
</dbReference>
<dbReference type="eggNOG" id="COG1396">
    <property type="taxonomic scope" value="Bacteria"/>
</dbReference>
<proteinExistence type="predicted"/>
<evidence type="ECO:0000313" key="3">
    <source>
        <dbReference type="EMBL" id="AGK97431.1"/>
    </source>
</evidence>
<dbReference type="PATRIC" id="fig|86416.3.peg.2557"/>
<reference evidence="3 4" key="1">
    <citation type="submission" date="2012-01" db="EMBL/GenBank/DDBJ databases">
        <title>Complete sequence of chromosome of Clostridium pasteurianum BC1.</title>
        <authorList>
            <consortium name="US DOE Joint Genome Institute"/>
            <person name="Lucas S."/>
            <person name="Han J."/>
            <person name="Lapidus A."/>
            <person name="Cheng J.-F."/>
            <person name="Goodwin L."/>
            <person name="Pitluck S."/>
            <person name="Peters L."/>
            <person name="Mikhailova N."/>
            <person name="Teshima H."/>
            <person name="Detter J.C."/>
            <person name="Han C."/>
            <person name="Tapia R."/>
            <person name="Land M."/>
            <person name="Hauser L."/>
            <person name="Kyrpides N."/>
            <person name="Ivanova N."/>
            <person name="Pagani I."/>
            <person name="Dunn J."/>
            <person name="Taghavi S."/>
            <person name="Francis A."/>
            <person name="van der Lelie D."/>
            <person name="Woyke T."/>
        </authorList>
    </citation>
    <scope>NUCLEOTIDE SEQUENCE [LARGE SCALE GENOMIC DNA]</scope>
    <source>
        <strain evidence="3 4">BC1</strain>
    </source>
</reference>
<organism evidence="3 4">
    <name type="scientific">Clostridium pasteurianum BC1</name>
    <dbReference type="NCBI Taxonomy" id="86416"/>
    <lineage>
        <taxon>Bacteria</taxon>
        <taxon>Bacillati</taxon>
        <taxon>Bacillota</taxon>
        <taxon>Clostridia</taxon>
        <taxon>Eubacteriales</taxon>
        <taxon>Clostridiaceae</taxon>
        <taxon>Clostridium</taxon>
    </lineage>
</organism>
<dbReference type="SUPFAM" id="SSF47413">
    <property type="entry name" value="lambda repressor-like DNA-binding domains"/>
    <property type="match status" value="2"/>
</dbReference>
<dbReference type="PANTHER" id="PTHR46558:SF3">
    <property type="entry name" value="TRANSCRIPTIONAL REGULATOR"/>
    <property type="match status" value="1"/>
</dbReference>
<dbReference type="SMART" id="SM00530">
    <property type="entry name" value="HTH_XRE"/>
    <property type="match status" value="2"/>
</dbReference>
<keyword evidence="4" id="KW-1185">Reference proteome</keyword>
<feature type="domain" description="HTH cro/C1-type" evidence="2">
    <location>
        <begin position="97"/>
        <end position="147"/>
    </location>
</feature>
<dbReference type="KEGG" id="cpas:Clopa_2571"/>
<evidence type="ECO:0000259" key="2">
    <source>
        <dbReference type="PROSITE" id="PS50943"/>
    </source>
</evidence>
<dbReference type="EMBL" id="CP003261">
    <property type="protein sequence ID" value="AGK97431.1"/>
    <property type="molecule type" value="Genomic_DNA"/>
</dbReference>
<accession>R4K6W6</accession>
<dbReference type="PROSITE" id="PS50943">
    <property type="entry name" value="HTH_CROC1"/>
    <property type="match status" value="2"/>
</dbReference>
<sequence>MDKFLIKKQLDYKNNYIYVETHSAAYRIKKSRIEKNLSLKELSSLSGISYNYITALESGTFKTNFKVLKKLSKTLDKPIAYLGYFEDMPEDNFTDKLKKARHYHGDTKKDLADKLGANECTIRYWENEKQVPSIKYIKVIEEYMEILHK</sequence>
<dbReference type="Proteomes" id="UP000013523">
    <property type="component" value="Chromosome"/>
</dbReference>
<dbReference type="GO" id="GO:0003677">
    <property type="term" value="F:DNA binding"/>
    <property type="evidence" value="ECO:0007669"/>
    <property type="project" value="UniProtKB-KW"/>
</dbReference>
<dbReference type="CDD" id="cd00093">
    <property type="entry name" value="HTH_XRE"/>
    <property type="match status" value="1"/>
</dbReference>
<name>R4K6W6_CLOPA</name>
<protein>
    <submittedName>
        <fullName evidence="3">Putative transcription factor, MBF1 like protein</fullName>
    </submittedName>
</protein>